<dbReference type="AlphaFoldDB" id="A0A131Y4T9"/>
<accession>A0A131Y4T9</accession>
<dbReference type="Pfam" id="PF00266">
    <property type="entry name" value="Aminotran_5"/>
    <property type="match status" value="1"/>
</dbReference>
<evidence type="ECO:0000256" key="2">
    <source>
        <dbReference type="ARBA" id="ARBA00004514"/>
    </source>
</evidence>
<keyword evidence="8" id="KW-0456">Lyase</keyword>
<dbReference type="GO" id="GO:0016740">
    <property type="term" value="F:transferase activity"/>
    <property type="evidence" value="ECO:0007669"/>
    <property type="project" value="UniProtKB-KW"/>
</dbReference>
<dbReference type="Gene3D" id="3.90.1150.10">
    <property type="entry name" value="Aspartate Aminotransferase, domain 1"/>
    <property type="match status" value="1"/>
</dbReference>
<dbReference type="FunFam" id="3.90.1150.10:FF:000065">
    <property type="entry name" value="Selenocysteine lyase"/>
    <property type="match status" value="1"/>
</dbReference>
<evidence type="ECO:0000256" key="9">
    <source>
        <dbReference type="ARBA" id="ARBA00037407"/>
    </source>
</evidence>
<evidence type="ECO:0000256" key="8">
    <source>
        <dbReference type="ARBA" id="ARBA00023239"/>
    </source>
</evidence>
<evidence type="ECO:0000313" key="13">
    <source>
        <dbReference type="EMBL" id="JAP73076.1"/>
    </source>
</evidence>
<dbReference type="PANTHER" id="PTHR11601">
    <property type="entry name" value="CYSTEINE DESULFURYLASE FAMILY MEMBER"/>
    <property type="match status" value="1"/>
</dbReference>
<dbReference type="Gene3D" id="3.40.640.10">
    <property type="entry name" value="Type I PLP-dependent aspartate aminotransferase-like (Major domain)"/>
    <property type="match status" value="1"/>
</dbReference>
<dbReference type="GO" id="GO:0005829">
    <property type="term" value="C:cytosol"/>
    <property type="evidence" value="ECO:0007669"/>
    <property type="project" value="UniProtKB-SubCell"/>
</dbReference>
<dbReference type="InterPro" id="IPR015422">
    <property type="entry name" value="PyrdxlP-dep_Trfase_small"/>
</dbReference>
<feature type="domain" description="Aminotransferase class V" evidence="12">
    <location>
        <begin position="11"/>
        <end position="392"/>
    </location>
</feature>
<evidence type="ECO:0000256" key="4">
    <source>
        <dbReference type="ARBA" id="ARBA00011738"/>
    </source>
</evidence>
<dbReference type="EMBL" id="GEFM01002720">
    <property type="protein sequence ID" value="JAP73076.1"/>
    <property type="molecule type" value="mRNA"/>
</dbReference>
<sequence>METENNHGNVVYLDYNATTPTAVEVQVSICDALKNAWGNPTSSHAAGDAARKLTDKARSNVATVIGGKPQEIVFTSGGTESNNMIVHSSVRHFKEVKHNYAALAHYDIPHCITTNVEHKSVLLPLKYLKENGNTDLTIVPVSKSSGSVIAEDIISAIRPHTIFISMMLAQNETGILQPVGDIGALLEEVNRRRKKESLPEILFHTDAAQAIGKVKIDVDALKVDYLSIAGHKFYGPRSGALYFRESKPLYPFILGAGQERGYRSGTPNVCMIAGLGTAASLVIKGLDGFQRSMRESRDYLEKKLQDAFGSKVSFNHRKGAAALPNTCSVSFKGMNGPDILCKAKFVQASTGAACHHTAEPSEVLLNSGVPADSARGTLRLSVGRNTSHADIDLAVRHLQDAVALLQKPGN</sequence>
<dbReference type="Gene3D" id="1.10.260.50">
    <property type="match status" value="1"/>
</dbReference>
<comment type="function">
    <text evidence="9">Catalyzes the decomposition of L-selenocysteine to L-alanine and elemental selenium.</text>
</comment>
<evidence type="ECO:0000256" key="5">
    <source>
        <dbReference type="ARBA" id="ARBA00022490"/>
    </source>
</evidence>
<evidence type="ECO:0000256" key="3">
    <source>
        <dbReference type="ARBA" id="ARBA00009236"/>
    </source>
</evidence>
<dbReference type="GO" id="GO:0009000">
    <property type="term" value="F:selenocysteine lyase activity"/>
    <property type="evidence" value="ECO:0007669"/>
    <property type="project" value="UniProtKB-EC"/>
</dbReference>
<name>A0A131Y4T9_IXORI</name>
<keyword evidence="5" id="KW-0963">Cytoplasm</keyword>
<protein>
    <recommendedName>
        <fullName evidence="11">Selenocysteine lyase</fullName>
        <ecNumber evidence="10">4.4.1.16</ecNumber>
    </recommendedName>
</protein>
<keyword evidence="7" id="KW-0663">Pyridoxal phosphate</keyword>
<evidence type="ECO:0000256" key="10">
    <source>
        <dbReference type="ARBA" id="ARBA00039054"/>
    </source>
</evidence>
<organism evidence="13">
    <name type="scientific">Ixodes ricinus</name>
    <name type="common">Common tick</name>
    <name type="synonym">Acarus ricinus</name>
    <dbReference type="NCBI Taxonomy" id="34613"/>
    <lineage>
        <taxon>Eukaryota</taxon>
        <taxon>Metazoa</taxon>
        <taxon>Ecdysozoa</taxon>
        <taxon>Arthropoda</taxon>
        <taxon>Chelicerata</taxon>
        <taxon>Arachnida</taxon>
        <taxon>Acari</taxon>
        <taxon>Parasitiformes</taxon>
        <taxon>Ixodida</taxon>
        <taxon>Ixodoidea</taxon>
        <taxon>Ixodidae</taxon>
        <taxon>Ixodinae</taxon>
        <taxon>Ixodes</taxon>
    </lineage>
</organism>
<evidence type="ECO:0000256" key="7">
    <source>
        <dbReference type="ARBA" id="ARBA00022898"/>
    </source>
</evidence>
<dbReference type="InterPro" id="IPR000192">
    <property type="entry name" value="Aminotrans_V_dom"/>
</dbReference>
<evidence type="ECO:0000259" key="12">
    <source>
        <dbReference type="Pfam" id="PF00266"/>
    </source>
</evidence>
<dbReference type="PIRSF" id="PIRSF005572">
    <property type="entry name" value="NifS"/>
    <property type="match status" value="1"/>
</dbReference>
<evidence type="ECO:0000256" key="6">
    <source>
        <dbReference type="ARBA" id="ARBA00022679"/>
    </source>
</evidence>
<comment type="cofactor">
    <cofactor evidence="1">
        <name>pyridoxal 5'-phosphate</name>
        <dbReference type="ChEBI" id="CHEBI:597326"/>
    </cofactor>
</comment>
<dbReference type="PANTHER" id="PTHR11601:SF62">
    <property type="entry name" value="SELENOCYSTEINE LYASE"/>
    <property type="match status" value="1"/>
</dbReference>
<proteinExistence type="evidence at transcript level"/>
<reference evidence="13" key="1">
    <citation type="submission" date="2016-02" db="EMBL/GenBank/DDBJ databases">
        <title>RNAseq analyses of the midgut from blood- or serum-fed Ixodes ricinus ticks.</title>
        <authorList>
            <person name="Perner J."/>
            <person name="Provaznik J."/>
            <person name="Schrenkova J."/>
            <person name="Urbanova V."/>
            <person name="Ribeiro J.M."/>
            <person name="Kopacek P."/>
        </authorList>
    </citation>
    <scope>NUCLEOTIDE SEQUENCE</scope>
    <source>
        <tissue evidence="13">Gut</tissue>
    </source>
</reference>
<comment type="subcellular location">
    <subcellularLocation>
        <location evidence="2">Cytoplasm</location>
        <location evidence="2">Cytosol</location>
    </subcellularLocation>
</comment>
<comment type="subunit">
    <text evidence="4">Homodimer.</text>
</comment>
<dbReference type="FunFam" id="3.40.640.10:FF:000083">
    <property type="entry name" value="Selenocysteine lyase"/>
    <property type="match status" value="1"/>
</dbReference>
<comment type="similarity">
    <text evidence="3">Belongs to the class-V pyridoxal-phosphate-dependent aminotransferase family.</text>
</comment>
<dbReference type="EC" id="4.4.1.16" evidence="10"/>
<dbReference type="SUPFAM" id="SSF53383">
    <property type="entry name" value="PLP-dependent transferases"/>
    <property type="match status" value="1"/>
</dbReference>
<dbReference type="InterPro" id="IPR016454">
    <property type="entry name" value="Cysteine_dSase"/>
</dbReference>
<dbReference type="InterPro" id="IPR015424">
    <property type="entry name" value="PyrdxlP-dep_Trfase"/>
</dbReference>
<dbReference type="InterPro" id="IPR015421">
    <property type="entry name" value="PyrdxlP-dep_Trfase_major"/>
</dbReference>
<evidence type="ECO:0000256" key="1">
    <source>
        <dbReference type="ARBA" id="ARBA00001933"/>
    </source>
</evidence>
<keyword evidence="6" id="KW-0808">Transferase</keyword>
<evidence type="ECO:0000256" key="11">
    <source>
        <dbReference type="ARBA" id="ARBA00040554"/>
    </source>
</evidence>